<dbReference type="HOGENOM" id="CLU_060920_0_0_9"/>
<evidence type="ECO:0000313" key="8">
    <source>
        <dbReference type="EMBL" id="ADZ82860.1"/>
    </source>
</evidence>
<dbReference type="InterPro" id="IPR023404">
    <property type="entry name" value="rSAM_horseshoe"/>
</dbReference>
<dbReference type="PANTHER" id="PTHR11135">
    <property type="entry name" value="HISTONE ACETYLTRANSFERASE-RELATED"/>
    <property type="match status" value="1"/>
</dbReference>
<dbReference type="InterPro" id="IPR007197">
    <property type="entry name" value="rSAM"/>
</dbReference>
<dbReference type="InterPro" id="IPR006638">
    <property type="entry name" value="Elp3/MiaA/NifB-like_rSAM"/>
</dbReference>
<keyword evidence="6" id="KW-0411">Iron-sulfur</keyword>
<name>F2JSM6_CELLD</name>
<evidence type="ECO:0000313" key="9">
    <source>
        <dbReference type="Proteomes" id="UP000008467"/>
    </source>
</evidence>
<evidence type="ECO:0000256" key="2">
    <source>
        <dbReference type="ARBA" id="ARBA00022485"/>
    </source>
</evidence>
<dbReference type="SMART" id="SM00729">
    <property type="entry name" value="Elp3"/>
    <property type="match status" value="1"/>
</dbReference>
<evidence type="ECO:0000256" key="4">
    <source>
        <dbReference type="ARBA" id="ARBA00022723"/>
    </source>
</evidence>
<keyword evidence="2" id="KW-0004">4Fe-4S</keyword>
<organism evidence="8 9">
    <name type="scientific">Cellulosilyticum lentocellum (strain ATCC 49066 / DSM 5427 / NCIMB 11756 / RHM5)</name>
    <name type="common">Clostridium lentocellum</name>
    <dbReference type="NCBI Taxonomy" id="642492"/>
    <lineage>
        <taxon>Bacteria</taxon>
        <taxon>Bacillati</taxon>
        <taxon>Bacillota</taxon>
        <taxon>Clostridia</taxon>
        <taxon>Lachnospirales</taxon>
        <taxon>Cellulosilyticaceae</taxon>
        <taxon>Cellulosilyticum</taxon>
    </lineage>
</organism>
<dbReference type="SUPFAM" id="SSF102114">
    <property type="entry name" value="Radical SAM enzymes"/>
    <property type="match status" value="1"/>
</dbReference>
<dbReference type="NCBIfam" id="TIGR01212">
    <property type="entry name" value="TIGR01212 family radical SAM protein"/>
    <property type="match status" value="1"/>
</dbReference>
<dbReference type="GO" id="GO:0051539">
    <property type="term" value="F:4 iron, 4 sulfur cluster binding"/>
    <property type="evidence" value="ECO:0007669"/>
    <property type="project" value="UniProtKB-KW"/>
</dbReference>
<dbReference type="SFLD" id="SFLDG01086">
    <property type="entry name" value="elongater_protein-like"/>
    <property type="match status" value="1"/>
</dbReference>
<dbReference type="EMBL" id="CP002582">
    <property type="protein sequence ID" value="ADZ82860.1"/>
    <property type="molecule type" value="Genomic_DNA"/>
</dbReference>
<dbReference type="eggNOG" id="COG1242">
    <property type="taxonomic scope" value="Bacteria"/>
</dbReference>
<accession>F2JSM6</accession>
<evidence type="ECO:0000256" key="3">
    <source>
        <dbReference type="ARBA" id="ARBA00022691"/>
    </source>
</evidence>
<dbReference type="Proteomes" id="UP000008467">
    <property type="component" value="Chromosome"/>
</dbReference>
<dbReference type="PANTHER" id="PTHR11135:SF1">
    <property type="entry name" value="PROTEIN YHCC"/>
    <property type="match status" value="1"/>
</dbReference>
<keyword evidence="4" id="KW-0479">Metal-binding</keyword>
<keyword evidence="5" id="KW-0408">Iron</keyword>
<dbReference type="InterPro" id="IPR058240">
    <property type="entry name" value="rSAM_sf"/>
</dbReference>
<dbReference type="SFLD" id="SFLDG01091">
    <property type="entry name" value="uncharacterized_CHP01210-like"/>
    <property type="match status" value="1"/>
</dbReference>
<dbReference type="KEGG" id="cle:Clole_1131"/>
<evidence type="ECO:0000256" key="1">
    <source>
        <dbReference type="ARBA" id="ARBA00001966"/>
    </source>
</evidence>
<evidence type="ECO:0000256" key="6">
    <source>
        <dbReference type="ARBA" id="ARBA00023014"/>
    </source>
</evidence>
<dbReference type="Pfam" id="PF04055">
    <property type="entry name" value="Radical_SAM"/>
    <property type="match status" value="1"/>
</dbReference>
<dbReference type="Pfam" id="PF16199">
    <property type="entry name" value="Radical_SAM_C"/>
    <property type="match status" value="1"/>
</dbReference>
<dbReference type="GO" id="GO:0046872">
    <property type="term" value="F:metal ion binding"/>
    <property type="evidence" value="ECO:0007669"/>
    <property type="project" value="UniProtKB-KW"/>
</dbReference>
<proteinExistence type="predicted"/>
<dbReference type="InterPro" id="IPR039661">
    <property type="entry name" value="ELP3"/>
</dbReference>
<sequence>MQKQRYRTLNTFLREKHGTKVIKLSIDGGFTCPNRDGRISSKGCLFCSERGSGDFTFSDEHYITKQLSMATGLLSVKWGNATKYIAYFQAFTNTYAPLEELKQKYEEALAFPGVVGLAIATRPDCLTDEIIAYLGELSTRTHLWVELGLQTIHEPTAKLINRGYSLDIFYTVVQKLATYSIETVVHLILGLPHETKSDMLASARYLCHLPLQGIKLHMLHILDNSPLGHYYEAHPFPLLTEEEYIALLGDIITLLPPDFVIHRLTGDGPKEHLIGPLWTKNKRHVLNGITRYLNKHDIYQGKYLNKY</sequence>
<evidence type="ECO:0000259" key="7">
    <source>
        <dbReference type="SMART" id="SM00729"/>
    </source>
</evidence>
<evidence type="ECO:0000256" key="5">
    <source>
        <dbReference type="ARBA" id="ARBA00023004"/>
    </source>
</evidence>
<dbReference type="GO" id="GO:0003824">
    <property type="term" value="F:catalytic activity"/>
    <property type="evidence" value="ECO:0007669"/>
    <property type="project" value="InterPro"/>
</dbReference>
<comment type="cofactor">
    <cofactor evidence="1">
        <name>[4Fe-4S] cluster</name>
        <dbReference type="ChEBI" id="CHEBI:49883"/>
    </cofactor>
</comment>
<dbReference type="AlphaFoldDB" id="F2JSM6"/>
<gene>
    <name evidence="8" type="ordered locus">Clole_1131</name>
</gene>
<keyword evidence="9" id="KW-1185">Reference proteome</keyword>
<dbReference type="Gene3D" id="3.80.30.20">
    <property type="entry name" value="tm_1862 like domain"/>
    <property type="match status" value="1"/>
</dbReference>
<dbReference type="RefSeq" id="WP_013656159.1">
    <property type="nucleotide sequence ID" value="NC_015275.1"/>
</dbReference>
<dbReference type="STRING" id="642492.Clole_1131"/>
<keyword evidence="3" id="KW-0949">S-adenosyl-L-methionine</keyword>
<feature type="domain" description="Elp3/MiaA/NifB-like radical SAM core" evidence="7">
    <location>
        <begin position="22"/>
        <end position="250"/>
    </location>
</feature>
<dbReference type="InterPro" id="IPR005911">
    <property type="entry name" value="YhcC-like"/>
</dbReference>
<dbReference type="SFLD" id="SFLDS00029">
    <property type="entry name" value="Radical_SAM"/>
    <property type="match status" value="1"/>
</dbReference>
<protein>
    <recommendedName>
        <fullName evidence="7">Elp3/MiaA/NifB-like radical SAM core domain-containing protein</fullName>
    </recommendedName>
</protein>
<reference evidence="8 9" key="1">
    <citation type="journal article" date="2011" name="J. Bacteriol.">
        <title>Complete genome sequence of the cellulose-degrading bacterium Cellulosilyticum lentocellum.</title>
        <authorList>
            <consortium name="US DOE Joint Genome Institute"/>
            <person name="Miller D.A."/>
            <person name="Suen G."/>
            <person name="Bruce D."/>
            <person name="Copeland A."/>
            <person name="Cheng J.F."/>
            <person name="Detter C."/>
            <person name="Goodwin L.A."/>
            <person name="Han C.S."/>
            <person name="Hauser L.J."/>
            <person name="Land M.L."/>
            <person name="Lapidus A."/>
            <person name="Lucas S."/>
            <person name="Meincke L."/>
            <person name="Pitluck S."/>
            <person name="Tapia R."/>
            <person name="Teshima H."/>
            <person name="Woyke T."/>
            <person name="Fox B.G."/>
            <person name="Angert E.R."/>
            <person name="Currie C.R."/>
        </authorList>
    </citation>
    <scope>NUCLEOTIDE SEQUENCE [LARGE SCALE GENOMIC DNA]</scope>
    <source>
        <strain evidence="9">ATCC 49066 / DSM 5427 / NCIMB 11756 / RHM5</strain>
    </source>
</reference>
<dbReference type="InterPro" id="IPR032432">
    <property type="entry name" value="Radical_SAM_C"/>
</dbReference>